<dbReference type="GO" id="GO:0006355">
    <property type="term" value="P:regulation of DNA-templated transcription"/>
    <property type="evidence" value="ECO:0007669"/>
    <property type="project" value="InterPro"/>
</dbReference>
<dbReference type="InterPro" id="IPR003594">
    <property type="entry name" value="HATPase_dom"/>
</dbReference>
<dbReference type="EC" id="2.7.13.3" evidence="4"/>
<keyword evidence="13" id="KW-1185">Reference proteome</keyword>
<dbReference type="CDD" id="cd00130">
    <property type="entry name" value="PAS"/>
    <property type="match status" value="2"/>
</dbReference>
<comment type="cofactor">
    <cofactor evidence="2">
        <name>a divalent metal cation</name>
        <dbReference type="ChEBI" id="CHEBI:60240"/>
    </cofactor>
</comment>
<feature type="domain" description="PAS" evidence="11">
    <location>
        <begin position="244"/>
        <end position="289"/>
    </location>
</feature>
<evidence type="ECO:0000313" key="13">
    <source>
        <dbReference type="Proteomes" id="UP000185596"/>
    </source>
</evidence>
<accession>A0A1Q8CYD8</accession>
<dbReference type="PRINTS" id="PR00344">
    <property type="entry name" value="BCTRLSENSOR"/>
</dbReference>
<reference evidence="12 13" key="1">
    <citation type="submission" date="2016-12" db="EMBL/GenBank/DDBJ databases">
        <title>The draft genome sequence of Actinophytocola sp. 11-183.</title>
        <authorList>
            <person name="Wang W."/>
            <person name="Yuan L."/>
        </authorList>
    </citation>
    <scope>NUCLEOTIDE SEQUENCE [LARGE SCALE GENOMIC DNA]</scope>
    <source>
        <strain evidence="12 13">11-183</strain>
    </source>
</reference>
<evidence type="ECO:0000256" key="6">
    <source>
        <dbReference type="ARBA" id="ARBA00022679"/>
    </source>
</evidence>
<comment type="catalytic activity">
    <reaction evidence="1">
        <text>ATP + protein L-histidine = ADP + protein N-phospho-L-histidine.</text>
        <dbReference type="EC" id="2.7.13.3"/>
    </reaction>
</comment>
<dbReference type="STRING" id="1912961.BU204_00110"/>
<dbReference type="SUPFAM" id="SSF47384">
    <property type="entry name" value="Homodimeric domain of signal transducing histidine kinase"/>
    <property type="match status" value="1"/>
</dbReference>
<dbReference type="AlphaFoldDB" id="A0A1Q8CYD8"/>
<dbReference type="OrthoDB" id="5012372at2"/>
<evidence type="ECO:0000256" key="9">
    <source>
        <dbReference type="ARBA" id="ARBA00023136"/>
    </source>
</evidence>
<dbReference type="PROSITE" id="PS50112">
    <property type="entry name" value="PAS"/>
    <property type="match status" value="1"/>
</dbReference>
<dbReference type="SMART" id="SM00388">
    <property type="entry name" value="HisKA"/>
    <property type="match status" value="1"/>
</dbReference>
<evidence type="ECO:0000313" key="12">
    <source>
        <dbReference type="EMBL" id="OLF19372.1"/>
    </source>
</evidence>
<dbReference type="NCBIfam" id="TIGR00229">
    <property type="entry name" value="sensory_box"/>
    <property type="match status" value="1"/>
</dbReference>
<feature type="domain" description="Histidine kinase" evidence="10">
    <location>
        <begin position="382"/>
        <end position="600"/>
    </location>
</feature>
<dbReference type="InterPro" id="IPR013767">
    <property type="entry name" value="PAS_fold"/>
</dbReference>
<dbReference type="GO" id="GO:0000155">
    <property type="term" value="F:phosphorelay sensor kinase activity"/>
    <property type="evidence" value="ECO:0007669"/>
    <property type="project" value="InterPro"/>
</dbReference>
<dbReference type="InterPro" id="IPR000014">
    <property type="entry name" value="PAS"/>
</dbReference>
<dbReference type="SMART" id="SM00387">
    <property type="entry name" value="HATPase_c"/>
    <property type="match status" value="1"/>
</dbReference>
<dbReference type="FunFam" id="1.10.287.130:FF:000001">
    <property type="entry name" value="Two-component sensor histidine kinase"/>
    <property type="match status" value="1"/>
</dbReference>
<dbReference type="Gene3D" id="1.10.287.130">
    <property type="match status" value="1"/>
</dbReference>
<dbReference type="InterPro" id="IPR005467">
    <property type="entry name" value="His_kinase_dom"/>
</dbReference>
<dbReference type="CDD" id="cd00075">
    <property type="entry name" value="HATPase"/>
    <property type="match status" value="1"/>
</dbReference>
<protein>
    <recommendedName>
        <fullName evidence="4">histidine kinase</fullName>
        <ecNumber evidence="4">2.7.13.3</ecNumber>
    </recommendedName>
</protein>
<dbReference type="Gene3D" id="3.30.450.20">
    <property type="entry name" value="PAS domain"/>
    <property type="match status" value="2"/>
</dbReference>
<dbReference type="SUPFAM" id="SSF55785">
    <property type="entry name" value="PYP-like sensor domain (PAS domain)"/>
    <property type="match status" value="2"/>
</dbReference>
<name>A0A1Q8CYD8_9PSEU</name>
<dbReference type="SMART" id="SM00091">
    <property type="entry name" value="PAS"/>
    <property type="match status" value="2"/>
</dbReference>
<dbReference type="SUPFAM" id="SSF55874">
    <property type="entry name" value="ATPase domain of HSP90 chaperone/DNA topoisomerase II/histidine kinase"/>
    <property type="match status" value="1"/>
</dbReference>
<dbReference type="RefSeq" id="WP_075123406.1">
    <property type="nucleotide sequence ID" value="NZ_MSIE01000001.1"/>
</dbReference>
<gene>
    <name evidence="12" type="ORF">BU204_00110</name>
</gene>
<dbReference type="Pfam" id="PF02518">
    <property type="entry name" value="HATPase_c"/>
    <property type="match status" value="1"/>
</dbReference>
<dbReference type="Gene3D" id="3.30.565.10">
    <property type="entry name" value="Histidine kinase-like ATPase, C-terminal domain"/>
    <property type="match status" value="1"/>
</dbReference>
<dbReference type="Pfam" id="PF00989">
    <property type="entry name" value="PAS"/>
    <property type="match status" value="1"/>
</dbReference>
<organism evidence="12 13">
    <name type="scientific">Actinophytocola xanthii</name>
    <dbReference type="NCBI Taxonomy" id="1912961"/>
    <lineage>
        <taxon>Bacteria</taxon>
        <taxon>Bacillati</taxon>
        <taxon>Actinomycetota</taxon>
        <taxon>Actinomycetes</taxon>
        <taxon>Pseudonocardiales</taxon>
        <taxon>Pseudonocardiaceae</taxon>
    </lineage>
</organism>
<dbReference type="InterPro" id="IPR004358">
    <property type="entry name" value="Sig_transdc_His_kin-like_C"/>
</dbReference>
<dbReference type="GO" id="GO:0005509">
    <property type="term" value="F:calcium ion binding"/>
    <property type="evidence" value="ECO:0007669"/>
    <property type="project" value="UniProtKB-ARBA"/>
</dbReference>
<keyword evidence="5" id="KW-0597">Phosphoprotein</keyword>
<dbReference type="GO" id="GO:0005886">
    <property type="term" value="C:plasma membrane"/>
    <property type="evidence" value="ECO:0007669"/>
    <property type="project" value="UniProtKB-SubCell"/>
</dbReference>
<dbReference type="InterPro" id="IPR003661">
    <property type="entry name" value="HisK_dim/P_dom"/>
</dbReference>
<evidence type="ECO:0000259" key="11">
    <source>
        <dbReference type="PROSITE" id="PS50112"/>
    </source>
</evidence>
<evidence type="ECO:0000256" key="2">
    <source>
        <dbReference type="ARBA" id="ARBA00001968"/>
    </source>
</evidence>
<comment type="caution">
    <text evidence="12">The sequence shown here is derived from an EMBL/GenBank/DDBJ whole genome shotgun (WGS) entry which is preliminary data.</text>
</comment>
<dbReference type="InterPro" id="IPR036890">
    <property type="entry name" value="HATPase_C_sf"/>
</dbReference>
<keyword evidence="9" id="KW-0472">Membrane</keyword>
<keyword evidence="7" id="KW-0418">Kinase</keyword>
<dbReference type="InterPro" id="IPR035965">
    <property type="entry name" value="PAS-like_dom_sf"/>
</dbReference>
<dbReference type="GO" id="GO:0009927">
    <property type="term" value="F:histidine phosphotransfer kinase activity"/>
    <property type="evidence" value="ECO:0007669"/>
    <property type="project" value="TreeGrafter"/>
</dbReference>
<keyword evidence="6" id="KW-0808">Transferase</keyword>
<dbReference type="CDD" id="cd00082">
    <property type="entry name" value="HisKA"/>
    <property type="match status" value="1"/>
</dbReference>
<evidence type="ECO:0000256" key="8">
    <source>
        <dbReference type="ARBA" id="ARBA00023012"/>
    </source>
</evidence>
<dbReference type="InterPro" id="IPR036097">
    <property type="entry name" value="HisK_dim/P_sf"/>
</dbReference>
<keyword evidence="8" id="KW-0902">Two-component regulatory system</keyword>
<dbReference type="EMBL" id="MSIE01000001">
    <property type="protein sequence ID" value="OLF19372.1"/>
    <property type="molecule type" value="Genomic_DNA"/>
</dbReference>
<dbReference type="PANTHER" id="PTHR43047:SF72">
    <property type="entry name" value="OSMOSENSING HISTIDINE PROTEIN KINASE SLN1"/>
    <property type="match status" value="1"/>
</dbReference>
<dbReference type="Proteomes" id="UP000185596">
    <property type="component" value="Unassembled WGS sequence"/>
</dbReference>
<dbReference type="Pfam" id="PF00512">
    <property type="entry name" value="HisKA"/>
    <property type="match status" value="1"/>
</dbReference>
<dbReference type="PANTHER" id="PTHR43047">
    <property type="entry name" value="TWO-COMPONENT HISTIDINE PROTEIN KINASE"/>
    <property type="match status" value="1"/>
</dbReference>
<evidence type="ECO:0000259" key="10">
    <source>
        <dbReference type="PROSITE" id="PS50109"/>
    </source>
</evidence>
<sequence length="602" mass="65162">MADSQHGTAGVENSVADVVMAAAELTSSPVPADESLIARMVDTLLGAGGVHDVRRVRVQRGQYDDSVGKFRRGQRILHRVRIPGTGEAIEAELADPHDREWAGDDQVRRIHSTLTLVSAATSAPPSTDPIEQLLWNTRAVVVQLQRDRWSIRSATGTRLLGYTSEIARHQDPLSFVDPRDRPSALRAYVETLTGRVHSRTLDLRVLNSEGGYVVLESTFVNLPSGGGRRSVALYGLDVTEQRADEARLRELVMRLRGAVLVVDETGHIRLANEAFTRMFGARAGDWQGQHQREALRAVVAASLDDDVTRQQLATFARARKHRVGRIDLADGRVIDLDRTPLVEHGLELGALWQFRDVTAEVASPHEADAGTSAERQNRVLATVSHELRTPLTAIVSFAEMLVDPCSGELTDTQHAAAEVIARNTRRLLRLVDDLLLLSRLESARLPVRRGEVDLAGLVATAVADRQFEAEAAEIELASETSVGPSLVGDPGRLAQVVDNLIRNAIKFSARGGLVKVTARAEGPWWTIRVTDSGMGIPPAELEHVTAGFERGSNALAAGVAGSGLGLAICRELVELHHGSMTIESTVNVGTEVTVTLPARGGE</sequence>
<dbReference type="PROSITE" id="PS50109">
    <property type="entry name" value="HIS_KIN"/>
    <property type="match status" value="1"/>
</dbReference>
<dbReference type="FunFam" id="3.30.565.10:FF:000006">
    <property type="entry name" value="Sensor histidine kinase WalK"/>
    <property type="match status" value="1"/>
</dbReference>
<evidence type="ECO:0000256" key="3">
    <source>
        <dbReference type="ARBA" id="ARBA00004236"/>
    </source>
</evidence>
<comment type="subcellular location">
    <subcellularLocation>
        <location evidence="3">Cell membrane</location>
    </subcellularLocation>
</comment>
<evidence type="ECO:0000256" key="5">
    <source>
        <dbReference type="ARBA" id="ARBA00022553"/>
    </source>
</evidence>
<evidence type="ECO:0000256" key="4">
    <source>
        <dbReference type="ARBA" id="ARBA00012438"/>
    </source>
</evidence>
<proteinExistence type="predicted"/>
<evidence type="ECO:0000256" key="1">
    <source>
        <dbReference type="ARBA" id="ARBA00000085"/>
    </source>
</evidence>
<evidence type="ECO:0000256" key="7">
    <source>
        <dbReference type="ARBA" id="ARBA00022777"/>
    </source>
</evidence>